<evidence type="ECO:0000256" key="1">
    <source>
        <dbReference type="SAM" id="Phobius"/>
    </source>
</evidence>
<feature type="domain" description="HTH LytTR-type" evidence="2">
    <location>
        <begin position="183"/>
        <end position="276"/>
    </location>
</feature>
<dbReference type="RefSeq" id="WP_353472564.1">
    <property type="nucleotide sequence ID" value="NZ_CP123384.1"/>
</dbReference>
<keyword evidence="1" id="KW-0472">Membrane</keyword>
<accession>A0AAU8AFT8</accession>
<evidence type="ECO:0000259" key="2">
    <source>
        <dbReference type="PROSITE" id="PS50930"/>
    </source>
</evidence>
<feature type="transmembrane region" description="Helical" evidence="1">
    <location>
        <begin position="61"/>
        <end position="85"/>
    </location>
</feature>
<name>A0AAU8AFT8_9RHOB</name>
<feature type="transmembrane region" description="Helical" evidence="1">
    <location>
        <begin position="94"/>
        <end position="111"/>
    </location>
</feature>
<dbReference type="GO" id="GO:0003677">
    <property type="term" value="F:DNA binding"/>
    <property type="evidence" value="ECO:0007669"/>
    <property type="project" value="UniProtKB-KW"/>
</dbReference>
<proteinExistence type="predicted"/>
<keyword evidence="1" id="KW-1133">Transmembrane helix</keyword>
<dbReference type="Gene3D" id="2.40.50.1020">
    <property type="entry name" value="LytTr DNA-binding domain"/>
    <property type="match status" value="1"/>
</dbReference>
<gene>
    <name evidence="3" type="ORF">PVT71_00640</name>
</gene>
<keyword evidence="3" id="KW-0238">DNA-binding</keyword>
<reference evidence="3" key="1">
    <citation type="submission" date="2023-02" db="EMBL/GenBank/DDBJ databases">
        <title>Description and genomic characterization of Salipiger bruguierae sp. nov., isolated from the sediment of mangrove plant Bruguiera sexangula.</title>
        <authorList>
            <person name="Long M."/>
        </authorList>
    </citation>
    <scope>NUCLEOTIDE SEQUENCE</scope>
    <source>
        <strain evidence="3">H15</strain>
    </source>
</reference>
<organism evidence="3">
    <name type="scientific">Alloyangia sp. H15</name>
    <dbReference type="NCBI Taxonomy" id="3029062"/>
    <lineage>
        <taxon>Bacteria</taxon>
        <taxon>Pseudomonadati</taxon>
        <taxon>Pseudomonadota</taxon>
        <taxon>Alphaproteobacteria</taxon>
        <taxon>Rhodobacterales</taxon>
        <taxon>Roseobacteraceae</taxon>
        <taxon>Alloyangia</taxon>
    </lineage>
</organism>
<evidence type="ECO:0000313" key="3">
    <source>
        <dbReference type="EMBL" id="XCC93743.1"/>
    </source>
</evidence>
<dbReference type="AlphaFoldDB" id="A0AAU8AFT8"/>
<feature type="transmembrane region" description="Helical" evidence="1">
    <location>
        <begin position="35"/>
        <end position="55"/>
    </location>
</feature>
<dbReference type="InterPro" id="IPR007492">
    <property type="entry name" value="LytTR_DNA-bd_dom"/>
</dbReference>
<dbReference type="EMBL" id="CP123384">
    <property type="protein sequence ID" value="XCC93743.1"/>
    <property type="molecule type" value="Genomic_DNA"/>
</dbReference>
<protein>
    <submittedName>
        <fullName evidence="3">LytTR family DNA-binding domain-containing protein</fullName>
    </submittedName>
</protein>
<dbReference type="Pfam" id="PF04397">
    <property type="entry name" value="LytTR"/>
    <property type="match status" value="1"/>
</dbReference>
<dbReference type="SMART" id="SM00850">
    <property type="entry name" value="LytTR"/>
    <property type="match status" value="1"/>
</dbReference>
<sequence>MLARDLGLIDITGRRLALSAGEFAATFREARTWRYLALVIGALLASDPVSVAHLLPLPVYVLAWVIGISCYFAGQTLLMVVLAILRDLIPRRRIYWPLVSLMAMAPTLVALERGLELATGLQISPILTQKMGYLLVTVVMFETIFMRFVHAPVTHSVAVPDLPPDAEPAAVPAPRVLLIGAQPVPLDELIYLEARQHHVCAALTTGTLTLRTRLSDVLAQTRAEDGLRTHRSWWVARRAIRGLEQQEGRPVLRLHSGAAVPVARGRLREVGLWLAAHSGGDAG</sequence>
<dbReference type="PROSITE" id="PS50930">
    <property type="entry name" value="HTH_LYTTR"/>
    <property type="match status" value="1"/>
</dbReference>
<keyword evidence="1" id="KW-0812">Transmembrane</keyword>